<protein>
    <recommendedName>
        <fullName evidence="1">Copper-binding protein MbnP-like domain-containing protein</fullName>
    </recommendedName>
</protein>
<dbReference type="Proteomes" id="UP001156666">
    <property type="component" value="Unassembled WGS sequence"/>
</dbReference>
<evidence type="ECO:0000313" key="2">
    <source>
        <dbReference type="EMBL" id="GLR19628.1"/>
    </source>
</evidence>
<dbReference type="InterPro" id="IPR046863">
    <property type="entry name" value="MbnP-like_dom"/>
</dbReference>
<dbReference type="EMBL" id="BSOH01000031">
    <property type="protein sequence ID" value="GLR19628.1"/>
    <property type="molecule type" value="Genomic_DNA"/>
</dbReference>
<accession>A0AA37SSI5</accession>
<dbReference type="RefSeq" id="WP_235295031.1">
    <property type="nucleotide sequence ID" value="NZ_BSOH01000031.1"/>
</dbReference>
<keyword evidence="3" id="KW-1185">Reference proteome</keyword>
<evidence type="ECO:0000259" key="1">
    <source>
        <dbReference type="Pfam" id="PF20243"/>
    </source>
</evidence>
<proteinExistence type="predicted"/>
<comment type="caution">
    <text evidence="2">The sequence shown here is derived from an EMBL/GenBank/DDBJ whole genome shotgun (WGS) entry which is preliminary data.</text>
</comment>
<dbReference type="PROSITE" id="PS51257">
    <property type="entry name" value="PROKAR_LIPOPROTEIN"/>
    <property type="match status" value="1"/>
</dbReference>
<feature type="domain" description="Copper-binding protein MbnP-like" evidence="1">
    <location>
        <begin position="21"/>
        <end position="209"/>
    </location>
</feature>
<organism evidence="2 3">
    <name type="scientific">Portibacter lacus</name>
    <dbReference type="NCBI Taxonomy" id="1099794"/>
    <lineage>
        <taxon>Bacteria</taxon>
        <taxon>Pseudomonadati</taxon>
        <taxon>Bacteroidota</taxon>
        <taxon>Saprospiria</taxon>
        <taxon>Saprospirales</taxon>
        <taxon>Haliscomenobacteraceae</taxon>
        <taxon>Portibacter</taxon>
    </lineage>
</organism>
<reference evidence="2" key="1">
    <citation type="journal article" date="2014" name="Int. J. Syst. Evol. Microbiol.">
        <title>Complete genome sequence of Corynebacterium casei LMG S-19264T (=DSM 44701T), isolated from a smear-ripened cheese.</title>
        <authorList>
            <consortium name="US DOE Joint Genome Institute (JGI-PGF)"/>
            <person name="Walter F."/>
            <person name="Albersmeier A."/>
            <person name="Kalinowski J."/>
            <person name="Ruckert C."/>
        </authorList>
    </citation>
    <scope>NUCLEOTIDE SEQUENCE</scope>
    <source>
        <strain evidence="2">NBRC 108769</strain>
    </source>
</reference>
<evidence type="ECO:0000313" key="3">
    <source>
        <dbReference type="Proteomes" id="UP001156666"/>
    </source>
</evidence>
<name>A0AA37SSI5_9BACT</name>
<gene>
    <name evidence="2" type="ORF">GCM10007940_42440</name>
</gene>
<dbReference type="Pfam" id="PF20243">
    <property type="entry name" value="MbnP"/>
    <property type="match status" value="1"/>
</dbReference>
<reference evidence="2" key="2">
    <citation type="submission" date="2023-01" db="EMBL/GenBank/DDBJ databases">
        <title>Draft genome sequence of Portibacter lacus strain NBRC 108769.</title>
        <authorList>
            <person name="Sun Q."/>
            <person name="Mori K."/>
        </authorList>
    </citation>
    <scope>NUCLEOTIDE SEQUENCE</scope>
    <source>
        <strain evidence="2">NBRC 108769</strain>
    </source>
</reference>
<dbReference type="AlphaFoldDB" id="A0AA37SSI5"/>
<sequence>MKNIILLAIGIIVLSSCKQEGDFNLNFKGLFKDDALVLNQAYELDDISVKFENLGFLLTDISIVNDDNESVELADAEFVALNGVDQAGAEAGQVLSYNNIPTGTYTKLKFTIGVPEDLNATVPGDYAITDPLGRSDYYWEAWGSYIFSKTEGNADVSGDGVYDLKFFYHTGSDALKRSFELDREIVIDKNSTSTLELFLDYNELLRNADGTAFDIEASPRNHDPNKLEIVTQLVDNYARAIKVRS</sequence>